<dbReference type="OrthoDB" id="4246695at2"/>
<evidence type="ECO:0000313" key="2">
    <source>
        <dbReference type="EMBL" id="PFG34620.1"/>
    </source>
</evidence>
<dbReference type="EMBL" id="PDJG01000001">
    <property type="protein sequence ID" value="PFG34620.1"/>
    <property type="molecule type" value="Genomic_DNA"/>
</dbReference>
<accession>A0A2A9E8Y1</accession>
<keyword evidence="3" id="KW-1185">Reference proteome</keyword>
<feature type="transmembrane region" description="Helical" evidence="1">
    <location>
        <begin position="105"/>
        <end position="132"/>
    </location>
</feature>
<keyword evidence="1" id="KW-0472">Membrane</keyword>
<keyword evidence="1" id="KW-0812">Transmembrane</keyword>
<keyword evidence="1" id="KW-1133">Transmembrane helix</keyword>
<dbReference type="AlphaFoldDB" id="A0A2A9E8Y1"/>
<organism evidence="2 3">
    <name type="scientific">Sanguibacter antarcticus</name>
    <dbReference type="NCBI Taxonomy" id="372484"/>
    <lineage>
        <taxon>Bacteria</taxon>
        <taxon>Bacillati</taxon>
        <taxon>Actinomycetota</taxon>
        <taxon>Actinomycetes</taxon>
        <taxon>Micrococcales</taxon>
        <taxon>Sanguibacteraceae</taxon>
        <taxon>Sanguibacter</taxon>
    </lineage>
</organism>
<sequence>MTIDRDDAPRPARRHRGRLLLLALLSAATWFGWFGWDTTYQVDASGNTSGPYETWQGLGAVLTIVSLVVVGTALRLGTALVALATAAGLTAGFVITSAPQDSSGLWGAGALFLAVGVFLGAAVVSYVTAWWLRHRTP</sequence>
<dbReference type="Proteomes" id="UP000225548">
    <property type="component" value="Unassembled WGS sequence"/>
</dbReference>
<name>A0A2A9E8Y1_9MICO</name>
<evidence type="ECO:0000256" key="1">
    <source>
        <dbReference type="SAM" id="Phobius"/>
    </source>
</evidence>
<gene>
    <name evidence="2" type="ORF">ATL42_2537</name>
</gene>
<feature type="transmembrane region" description="Helical" evidence="1">
    <location>
        <begin position="56"/>
        <end position="74"/>
    </location>
</feature>
<evidence type="ECO:0000313" key="3">
    <source>
        <dbReference type="Proteomes" id="UP000225548"/>
    </source>
</evidence>
<protein>
    <submittedName>
        <fullName evidence="2">Uncharacterized protein</fullName>
    </submittedName>
</protein>
<feature type="transmembrane region" description="Helical" evidence="1">
    <location>
        <begin position="19"/>
        <end position="36"/>
    </location>
</feature>
<reference evidence="2 3" key="1">
    <citation type="submission" date="2017-10" db="EMBL/GenBank/DDBJ databases">
        <title>Sequencing the genomes of 1000 actinobacteria strains.</title>
        <authorList>
            <person name="Klenk H.-P."/>
        </authorList>
    </citation>
    <scope>NUCLEOTIDE SEQUENCE [LARGE SCALE GENOMIC DNA]</scope>
    <source>
        <strain evidence="2 3">DSM 18966</strain>
    </source>
</reference>
<proteinExistence type="predicted"/>
<comment type="caution">
    <text evidence="2">The sequence shown here is derived from an EMBL/GenBank/DDBJ whole genome shotgun (WGS) entry which is preliminary data.</text>
</comment>
<dbReference type="RefSeq" id="WP_098455627.1">
    <property type="nucleotide sequence ID" value="NZ_PDJG01000001.1"/>
</dbReference>
<feature type="transmembrane region" description="Helical" evidence="1">
    <location>
        <begin position="81"/>
        <end position="99"/>
    </location>
</feature>